<name>A0ABN0TH47_9GAMM</name>
<keyword evidence="4 6" id="KW-1133">Transmembrane helix</keyword>
<gene>
    <name evidence="7" type="ORF">GCM10008964_11240</name>
</gene>
<feature type="transmembrane region" description="Helical" evidence="6">
    <location>
        <begin position="151"/>
        <end position="176"/>
    </location>
</feature>
<evidence type="ECO:0000256" key="6">
    <source>
        <dbReference type="SAM" id="Phobius"/>
    </source>
</evidence>
<keyword evidence="8" id="KW-1185">Reference proteome</keyword>
<feature type="transmembrane region" description="Helical" evidence="6">
    <location>
        <begin position="42"/>
        <end position="68"/>
    </location>
</feature>
<feature type="transmembrane region" description="Helical" evidence="6">
    <location>
        <begin position="12"/>
        <end position="30"/>
    </location>
</feature>
<organism evidence="7 8">
    <name type="scientific">Methylophaga marina</name>
    <dbReference type="NCBI Taxonomy" id="45495"/>
    <lineage>
        <taxon>Bacteria</taxon>
        <taxon>Pseudomonadati</taxon>
        <taxon>Pseudomonadota</taxon>
        <taxon>Gammaproteobacteria</taxon>
        <taxon>Thiotrichales</taxon>
        <taxon>Piscirickettsiaceae</taxon>
        <taxon>Methylophaga</taxon>
    </lineage>
</organism>
<dbReference type="PIRSF" id="PIRSF006324">
    <property type="entry name" value="LeuE"/>
    <property type="match status" value="1"/>
</dbReference>
<evidence type="ECO:0000256" key="4">
    <source>
        <dbReference type="ARBA" id="ARBA00022989"/>
    </source>
</evidence>
<evidence type="ECO:0000256" key="1">
    <source>
        <dbReference type="ARBA" id="ARBA00004651"/>
    </source>
</evidence>
<dbReference type="InterPro" id="IPR001123">
    <property type="entry name" value="LeuE-type"/>
</dbReference>
<proteinExistence type="predicted"/>
<evidence type="ECO:0000256" key="3">
    <source>
        <dbReference type="ARBA" id="ARBA00022692"/>
    </source>
</evidence>
<dbReference type="EMBL" id="BAAADG010000004">
    <property type="protein sequence ID" value="GAA0221521.1"/>
    <property type="molecule type" value="Genomic_DNA"/>
</dbReference>
<feature type="transmembrane region" description="Helical" evidence="6">
    <location>
        <begin position="74"/>
        <end position="93"/>
    </location>
</feature>
<keyword evidence="5 6" id="KW-0472">Membrane</keyword>
<comment type="subcellular location">
    <subcellularLocation>
        <location evidence="1">Cell membrane</location>
        <topology evidence="1">Multi-pass membrane protein</topology>
    </subcellularLocation>
</comment>
<evidence type="ECO:0000256" key="2">
    <source>
        <dbReference type="ARBA" id="ARBA00022475"/>
    </source>
</evidence>
<evidence type="ECO:0000256" key="5">
    <source>
        <dbReference type="ARBA" id="ARBA00023136"/>
    </source>
</evidence>
<sequence>MTLMSDNLMMFIVTSIVLALAPGPDNLYVISQSALYGARTGLIITLGLCSGLIIHIAAVVFGLATWLITSPMTFVWLKIIGAGYLLYLAWRAFRTPVITALTDTKRLDTSLSLLRIGFLMNVSNPKVALFFLAFLPQFIDTSGVSVSWQIVYLGLIFMLTALMIFSVMALTAASMGRWLIASSRAQRILQSLTALIFTLLAARLLFYQL</sequence>
<keyword evidence="2" id="KW-1003">Cell membrane</keyword>
<comment type="caution">
    <text evidence="7">The sequence shown here is derived from an EMBL/GenBank/DDBJ whole genome shotgun (WGS) entry which is preliminary data.</text>
</comment>
<dbReference type="PANTHER" id="PTHR30086">
    <property type="entry name" value="ARGININE EXPORTER PROTEIN ARGO"/>
    <property type="match status" value="1"/>
</dbReference>
<dbReference type="Proteomes" id="UP001501476">
    <property type="component" value="Unassembled WGS sequence"/>
</dbReference>
<feature type="transmembrane region" description="Helical" evidence="6">
    <location>
        <begin position="188"/>
        <end position="206"/>
    </location>
</feature>
<dbReference type="PANTHER" id="PTHR30086:SF20">
    <property type="entry name" value="ARGININE EXPORTER PROTEIN ARGO-RELATED"/>
    <property type="match status" value="1"/>
</dbReference>
<evidence type="ECO:0000313" key="7">
    <source>
        <dbReference type="EMBL" id="GAA0221521.1"/>
    </source>
</evidence>
<feature type="transmembrane region" description="Helical" evidence="6">
    <location>
        <begin position="113"/>
        <end position="139"/>
    </location>
</feature>
<keyword evidence="3 6" id="KW-0812">Transmembrane</keyword>
<dbReference type="Pfam" id="PF01810">
    <property type="entry name" value="LysE"/>
    <property type="match status" value="1"/>
</dbReference>
<accession>A0ABN0TH47</accession>
<protein>
    <submittedName>
        <fullName evidence="7">LysE family translocator</fullName>
    </submittedName>
</protein>
<evidence type="ECO:0000313" key="8">
    <source>
        <dbReference type="Proteomes" id="UP001501476"/>
    </source>
</evidence>
<reference evidence="7 8" key="1">
    <citation type="journal article" date="2019" name="Int. J. Syst. Evol. Microbiol.">
        <title>The Global Catalogue of Microorganisms (GCM) 10K type strain sequencing project: providing services to taxonomists for standard genome sequencing and annotation.</title>
        <authorList>
            <consortium name="The Broad Institute Genomics Platform"/>
            <consortium name="The Broad Institute Genome Sequencing Center for Infectious Disease"/>
            <person name="Wu L."/>
            <person name="Ma J."/>
        </authorList>
    </citation>
    <scope>NUCLEOTIDE SEQUENCE [LARGE SCALE GENOMIC DNA]</scope>
    <source>
        <strain evidence="7 8">JCM 6886</strain>
    </source>
</reference>